<keyword evidence="1" id="KW-0067">ATP-binding</keyword>
<evidence type="ECO:0000313" key="1">
    <source>
        <dbReference type="EMBL" id="QBC42494.1"/>
    </source>
</evidence>
<protein>
    <submittedName>
        <fullName evidence="1">ATP-binding protein</fullName>
    </submittedName>
</protein>
<dbReference type="Proteomes" id="UP000515917">
    <property type="component" value="Chromosome"/>
</dbReference>
<dbReference type="AlphaFoldDB" id="A0A7G3G5L7"/>
<dbReference type="KEGG" id="ifl:C1H71_02260"/>
<dbReference type="GO" id="GO:0005524">
    <property type="term" value="F:ATP binding"/>
    <property type="evidence" value="ECO:0007669"/>
    <property type="project" value="UniProtKB-KW"/>
</dbReference>
<dbReference type="Gene3D" id="3.40.50.300">
    <property type="entry name" value="P-loop containing nucleotide triphosphate hydrolases"/>
    <property type="match status" value="1"/>
</dbReference>
<organism evidence="1 2">
    <name type="scientific">Iodobacter fluviatilis</name>
    <dbReference type="NCBI Taxonomy" id="537"/>
    <lineage>
        <taxon>Bacteria</taxon>
        <taxon>Pseudomonadati</taxon>
        <taxon>Pseudomonadota</taxon>
        <taxon>Betaproteobacteria</taxon>
        <taxon>Neisseriales</taxon>
        <taxon>Chitinibacteraceae</taxon>
        <taxon>Iodobacter</taxon>
    </lineage>
</organism>
<sequence length="165" mass="18922">MATVHIVFGQQGAGKTTYARELADREQGTRFSIDEWMGELYGPDIPKPISFPWIMERVQRCEKRIWAVAADVAQRGGNVILDLGFMKIEDRSRFITLAEARRLPVRTHYVTAPLALRRDRVLSRNVNKSETFSFEVTPEMFDFMEAQFQAPTNSESAKCIVFDTQ</sequence>
<gene>
    <name evidence="1" type="ORF">C1H71_02260</name>
</gene>
<name>A0A7G3G5L7_9NEIS</name>
<reference evidence="1 2" key="1">
    <citation type="submission" date="2018-01" db="EMBL/GenBank/DDBJ databases">
        <title>Genome sequence of Iodobacter sp. strain PCH194 isolated from Indian Trans-Himalaya.</title>
        <authorList>
            <person name="Kumar V."/>
            <person name="Thakur V."/>
            <person name="Kumar S."/>
            <person name="Singh D."/>
        </authorList>
    </citation>
    <scope>NUCLEOTIDE SEQUENCE [LARGE SCALE GENOMIC DNA]</scope>
    <source>
        <strain evidence="1 2">PCH194</strain>
    </source>
</reference>
<keyword evidence="1" id="KW-0547">Nucleotide-binding</keyword>
<dbReference type="InterPro" id="IPR027417">
    <property type="entry name" value="P-loop_NTPase"/>
</dbReference>
<accession>A0A7G3G5L7</accession>
<keyword evidence="2" id="KW-1185">Reference proteome</keyword>
<dbReference type="SUPFAM" id="SSF52540">
    <property type="entry name" value="P-loop containing nucleoside triphosphate hydrolases"/>
    <property type="match status" value="1"/>
</dbReference>
<dbReference type="Pfam" id="PF13671">
    <property type="entry name" value="AAA_33"/>
    <property type="match status" value="1"/>
</dbReference>
<dbReference type="EMBL" id="CP025781">
    <property type="protein sequence ID" value="QBC42494.1"/>
    <property type="molecule type" value="Genomic_DNA"/>
</dbReference>
<evidence type="ECO:0000313" key="2">
    <source>
        <dbReference type="Proteomes" id="UP000515917"/>
    </source>
</evidence>
<proteinExistence type="predicted"/>
<dbReference type="RefSeq" id="WP_130105115.1">
    <property type="nucleotide sequence ID" value="NZ_CP025781.1"/>
</dbReference>